<dbReference type="OrthoDB" id="380893at2157"/>
<accession>A0A211YQN0</accession>
<keyword evidence="2" id="KW-1185">Reference proteome</keyword>
<evidence type="ECO:0000313" key="1">
    <source>
        <dbReference type="EMBL" id="OWJ55261.1"/>
    </source>
</evidence>
<name>A0A211YQN0_9CREN</name>
<protein>
    <submittedName>
        <fullName evidence="1">Uncharacterized protein</fullName>
    </submittedName>
</protein>
<proteinExistence type="predicted"/>
<evidence type="ECO:0000313" key="2">
    <source>
        <dbReference type="Proteomes" id="UP000196694"/>
    </source>
</evidence>
<gene>
    <name evidence="1" type="ORF">Pdsh_00050</name>
</gene>
<dbReference type="AlphaFoldDB" id="A0A211YQN0"/>
<reference evidence="1 2" key="1">
    <citation type="submission" date="2017-05" db="EMBL/GenBank/DDBJ databases">
        <title>The draft genome of the hyperthermophilic archaeon 'Pyrodictium delaneyi strain Hulk', an iron and nitrate reducer, reveals the capacity for sulfate reduction.</title>
        <authorList>
            <person name="Demey L.M."/>
            <person name="Miller C."/>
            <person name="Manzella M."/>
            <person name="Reguera G."/>
            <person name="Kashefi K."/>
        </authorList>
    </citation>
    <scope>NUCLEOTIDE SEQUENCE [LARGE SCALE GENOMIC DNA]</scope>
    <source>
        <strain evidence="1 2">Hulk</strain>
    </source>
</reference>
<dbReference type="EMBL" id="NCQP01000001">
    <property type="protein sequence ID" value="OWJ55261.1"/>
    <property type="molecule type" value="Genomic_DNA"/>
</dbReference>
<dbReference type="Proteomes" id="UP000196694">
    <property type="component" value="Unassembled WGS sequence"/>
</dbReference>
<organism evidence="1 2">
    <name type="scientific">Pyrodictium delaneyi</name>
    <dbReference type="NCBI Taxonomy" id="1273541"/>
    <lineage>
        <taxon>Archaea</taxon>
        <taxon>Thermoproteota</taxon>
        <taxon>Thermoprotei</taxon>
        <taxon>Desulfurococcales</taxon>
        <taxon>Pyrodictiaceae</taxon>
        <taxon>Pyrodictium</taxon>
    </lineage>
</organism>
<comment type="caution">
    <text evidence="1">The sequence shown here is derived from an EMBL/GenBank/DDBJ whole genome shotgun (WGS) entry which is preliminary data.</text>
</comment>
<sequence>MRVMAVTLLFHIRDKGVVKKLVYDNAGRKVSEEKFNDIKNVVLENTNARLPTGLYSNITLYVIDGNVDATRNNAILVVKKSK</sequence>